<dbReference type="InterPro" id="IPR013342">
    <property type="entry name" value="Mandelate_racemase_C"/>
</dbReference>
<accession>A0A6J6IQI3</accession>
<evidence type="ECO:0000256" key="2">
    <source>
        <dbReference type="ARBA" id="ARBA00022723"/>
    </source>
</evidence>
<dbReference type="EMBL" id="CAEZWK010000009">
    <property type="protein sequence ID" value="CAB4650960.1"/>
    <property type="molecule type" value="Genomic_DNA"/>
</dbReference>
<dbReference type="GO" id="GO:0000287">
    <property type="term" value="F:magnesium ion binding"/>
    <property type="evidence" value="ECO:0007669"/>
    <property type="project" value="TreeGrafter"/>
</dbReference>
<dbReference type="PANTHER" id="PTHR13794">
    <property type="entry name" value="ENOLASE SUPERFAMILY, MANDELATE RACEMASE"/>
    <property type="match status" value="1"/>
</dbReference>
<dbReference type="GO" id="GO:0016836">
    <property type="term" value="F:hydro-lyase activity"/>
    <property type="evidence" value="ECO:0007669"/>
    <property type="project" value="TreeGrafter"/>
</dbReference>
<name>A0A6J6IQI3_9ZZZZ</name>
<dbReference type="AlphaFoldDB" id="A0A6J6IQI3"/>
<dbReference type="EMBL" id="CAEZWF010000024">
    <property type="protein sequence ID" value="CAB4655228.1"/>
    <property type="molecule type" value="Genomic_DNA"/>
</dbReference>
<dbReference type="SFLD" id="SFLDG00179">
    <property type="entry name" value="mandelate_racemase"/>
    <property type="match status" value="1"/>
</dbReference>
<feature type="domain" description="Mandelate racemase/muconate lactonizing enzyme C-terminal" evidence="4">
    <location>
        <begin position="130"/>
        <end position="237"/>
    </location>
</feature>
<dbReference type="Gene3D" id="3.30.390.10">
    <property type="entry name" value="Enolase-like, N-terminal domain"/>
    <property type="match status" value="1"/>
</dbReference>
<evidence type="ECO:0000313" key="6">
    <source>
        <dbReference type="EMBL" id="CAB4644170.1"/>
    </source>
</evidence>
<evidence type="ECO:0000313" key="7">
    <source>
        <dbReference type="EMBL" id="CAB4650960.1"/>
    </source>
</evidence>
<dbReference type="SFLD" id="SFLDS00001">
    <property type="entry name" value="Enolase"/>
    <property type="match status" value="1"/>
</dbReference>
<sequence>MKITAIKFERSVIELDPPFFANWDPIPRKKFGATLTIVETDGGVTGYGAGDDMAGFEGFEKFFIGKDLFNIQEHVRTLETISFHAGRYWPLEAAIWDAIGKALNKPVATLFGGAQSSIPAYASTGAVMSPEDRAESAKTLRSQGFKAMKIRVPQSDLALGVKTLEAIRAAVGNDMEIMVDLNQAWRMPGDTRRSLDMTEAMHFIDAAADNGVYWVEEPLPMEDIEGLKRLRGRGVRIAGGEMVRTLPEIIRLIEEDALDVYQPDVVLAAGLERSRLIAGLVAQKNRIFTPHTWSNGYGLMANLQVTAGLGGAPFIEFPYDPPTWSEDRRDFILDSPIKCDGDGMLHVPAAPGMGVEPNWAHFKKSVA</sequence>
<dbReference type="SUPFAM" id="SSF54826">
    <property type="entry name" value="Enolase N-terminal domain-like"/>
    <property type="match status" value="1"/>
</dbReference>
<evidence type="ECO:0000313" key="8">
    <source>
        <dbReference type="EMBL" id="CAB4655228.1"/>
    </source>
</evidence>
<evidence type="ECO:0000256" key="1">
    <source>
        <dbReference type="ARBA" id="ARBA00001946"/>
    </source>
</evidence>
<keyword evidence="2" id="KW-0479">Metal-binding</keyword>
<keyword evidence="3" id="KW-0460">Magnesium</keyword>
<dbReference type="SUPFAM" id="SSF51604">
    <property type="entry name" value="Enolase C-terminal domain-like"/>
    <property type="match status" value="1"/>
</dbReference>
<dbReference type="InterPro" id="IPR046945">
    <property type="entry name" value="RHMD-like"/>
</dbReference>
<evidence type="ECO:0000256" key="3">
    <source>
        <dbReference type="ARBA" id="ARBA00022842"/>
    </source>
</evidence>
<dbReference type="PANTHER" id="PTHR13794:SF58">
    <property type="entry name" value="MITOCHONDRIAL ENOLASE SUPERFAMILY MEMBER 1"/>
    <property type="match status" value="1"/>
</dbReference>
<dbReference type="EMBL" id="CAEZVW010000040">
    <property type="protein sequence ID" value="CAB4644170.1"/>
    <property type="molecule type" value="Genomic_DNA"/>
</dbReference>
<comment type="cofactor">
    <cofactor evidence="1">
        <name>Mg(2+)</name>
        <dbReference type="ChEBI" id="CHEBI:18420"/>
    </cofactor>
</comment>
<dbReference type="GO" id="GO:0016052">
    <property type="term" value="P:carbohydrate catabolic process"/>
    <property type="evidence" value="ECO:0007669"/>
    <property type="project" value="TreeGrafter"/>
</dbReference>
<dbReference type="EMBL" id="CAEZVP010000010">
    <property type="protein sequence ID" value="CAB4626664.1"/>
    <property type="molecule type" value="Genomic_DNA"/>
</dbReference>
<dbReference type="InterPro" id="IPR029017">
    <property type="entry name" value="Enolase-like_N"/>
</dbReference>
<dbReference type="SMART" id="SM00922">
    <property type="entry name" value="MR_MLE"/>
    <property type="match status" value="1"/>
</dbReference>
<reference evidence="5" key="1">
    <citation type="submission" date="2020-05" db="EMBL/GenBank/DDBJ databases">
        <authorList>
            <person name="Chiriac C."/>
            <person name="Salcher M."/>
            <person name="Ghai R."/>
            <person name="Kavagutti S V."/>
        </authorList>
    </citation>
    <scope>NUCLEOTIDE SEQUENCE</scope>
</reference>
<evidence type="ECO:0000313" key="5">
    <source>
        <dbReference type="EMBL" id="CAB4626664.1"/>
    </source>
</evidence>
<protein>
    <submittedName>
        <fullName evidence="5">Unannotated protein</fullName>
    </submittedName>
</protein>
<organism evidence="5">
    <name type="scientific">freshwater metagenome</name>
    <dbReference type="NCBI Taxonomy" id="449393"/>
    <lineage>
        <taxon>unclassified sequences</taxon>
        <taxon>metagenomes</taxon>
        <taxon>ecological metagenomes</taxon>
    </lineage>
</organism>
<dbReference type="Pfam" id="PF13378">
    <property type="entry name" value="MR_MLE_C"/>
    <property type="match status" value="1"/>
</dbReference>
<dbReference type="CDD" id="cd03316">
    <property type="entry name" value="MR_like"/>
    <property type="match status" value="1"/>
</dbReference>
<dbReference type="InterPro" id="IPR036849">
    <property type="entry name" value="Enolase-like_C_sf"/>
</dbReference>
<evidence type="ECO:0000259" key="4">
    <source>
        <dbReference type="SMART" id="SM00922"/>
    </source>
</evidence>
<proteinExistence type="predicted"/>
<dbReference type="InterPro" id="IPR029065">
    <property type="entry name" value="Enolase_C-like"/>
</dbReference>
<dbReference type="Gene3D" id="3.20.20.120">
    <property type="entry name" value="Enolase-like C-terminal domain"/>
    <property type="match status" value="1"/>
</dbReference>
<gene>
    <name evidence="5" type="ORF">UFOPK2046_00128</name>
    <name evidence="6" type="ORF">UFOPK2157_00883</name>
    <name evidence="8" type="ORF">UFOPK2228_00843</name>
    <name evidence="7" type="ORF">UFOPK2245_00560</name>
</gene>